<feature type="transmembrane region" description="Helical" evidence="6">
    <location>
        <begin position="153"/>
        <end position="174"/>
    </location>
</feature>
<gene>
    <name evidence="7" type="ORF">JF888_11825</name>
</gene>
<comment type="caution">
    <text evidence="7">The sequence shown here is derived from an EMBL/GenBank/DDBJ whole genome shotgun (WGS) entry which is preliminary data.</text>
</comment>
<keyword evidence="5 6" id="KW-0472">Membrane</keyword>
<comment type="subcellular location">
    <subcellularLocation>
        <location evidence="1">Cell membrane</location>
        <topology evidence="1">Multi-pass membrane protein</topology>
    </subcellularLocation>
</comment>
<evidence type="ECO:0000256" key="4">
    <source>
        <dbReference type="ARBA" id="ARBA00022989"/>
    </source>
</evidence>
<accession>A0A934KFN2</accession>
<keyword evidence="3 6" id="KW-0812">Transmembrane</keyword>
<dbReference type="AlphaFoldDB" id="A0A934KFN2"/>
<feature type="transmembrane region" description="Helical" evidence="6">
    <location>
        <begin position="104"/>
        <end position="120"/>
    </location>
</feature>
<evidence type="ECO:0000256" key="1">
    <source>
        <dbReference type="ARBA" id="ARBA00004651"/>
    </source>
</evidence>
<dbReference type="GO" id="GO:0005886">
    <property type="term" value="C:plasma membrane"/>
    <property type="evidence" value="ECO:0007669"/>
    <property type="project" value="UniProtKB-SubCell"/>
</dbReference>
<dbReference type="Proteomes" id="UP000620075">
    <property type="component" value="Unassembled WGS sequence"/>
</dbReference>
<dbReference type="EMBL" id="JAEKNQ010000044">
    <property type="protein sequence ID" value="MBJ7603865.1"/>
    <property type="molecule type" value="Genomic_DNA"/>
</dbReference>
<dbReference type="InterPro" id="IPR043428">
    <property type="entry name" value="LivM-like"/>
</dbReference>
<evidence type="ECO:0000313" key="7">
    <source>
        <dbReference type="EMBL" id="MBJ7603865.1"/>
    </source>
</evidence>
<feature type="transmembrane region" description="Helical" evidence="6">
    <location>
        <begin position="204"/>
        <end position="225"/>
    </location>
</feature>
<dbReference type="Pfam" id="PF02653">
    <property type="entry name" value="BPD_transp_2"/>
    <property type="match status" value="1"/>
</dbReference>
<dbReference type="CDD" id="cd06581">
    <property type="entry name" value="TM_PBP1_LivM_like"/>
    <property type="match status" value="1"/>
</dbReference>
<evidence type="ECO:0000256" key="3">
    <source>
        <dbReference type="ARBA" id="ARBA00022692"/>
    </source>
</evidence>
<dbReference type="PANTHER" id="PTHR30482:SF10">
    <property type="entry name" value="HIGH-AFFINITY BRANCHED-CHAIN AMINO ACID TRANSPORT PROTEIN BRAE"/>
    <property type="match status" value="1"/>
</dbReference>
<protein>
    <submittedName>
        <fullName evidence="7">Branched-chain amino acid ABC transporter permease</fullName>
    </submittedName>
</protein>
<organism evidence="7 8">
    <name type="scientific">Candidatus Dormiibacter inghamiae</name>
    <dbReference type="NCBI Taxonomy" id="3127013"/>
    <lineage>
        <taxon>Bacteria</taxon>
        <taxon>Bacillati</taxon>
        <taxon>Candidatus Dormiibacterota</taxon>
        <taxon>Candidatus Dormibacteria</taxon>
        <taxon>Candidatus Dormibacterales</taxon>
        <taxon>Candidatus Dormibacteraceae</taxon>
        <taxon>Candidatus Dormiibacter</taxon>
    </lineage>
</organism>
<reference evidence="7 8" key="1">
    <citation type="submission" date="2020-10" db="EMBL/GenBank/DDBJ databases">
        <title>Ca. Dormibacterota MAGs.</title>
        <authorList>
            <person name="Montgomery K."/>
        </authorList>
    </citation>
    <scope>NUCLEOTIDE SEQUENCE [LARGE SCALE GENOMIC DNA]</scope>
    <source>
        <strain evidence="7">SC8811_S16_3</strain>
    </source>
</reference>
<feature type="transmembrane region" description="Helical" evidence="6">
    <location>
        <begin position="37"/>
        <end position="56"/>
    </location>
</feature>
<sequence>MSPIVYYLTTLVVFFFIFAISTWGLNLQFGTAGILNFTYITFFAIGGYFTGVSMLGRPDALSNMRYILGLNLPFPIALLIGATAAGVLGLLVGLVALRRLRSDYLAIVTVSVGAIVYDFVNVNTGLFNGADGIAGIPYPFNDSLNLDPNTYTFFYIALTGLVTLVLGLLAFRIYNSPLGRTLRAIREDADVASAFGKDSYRFRMIAMVVGCVYAGIAGGLLVGFISALNPGGWVAGETFLLYAALLLGGRGNNWGALLGAFLVPVLFQEATRYLPQIPGHAELIPALRNMIVGGLLIAVLWFRPEGILPERKAKFPGVEYLKKRKAALEVG</sequence>
<feature type="transmembrane region" description="Helical" evidence="6">
    <location>
        <begin position="6"/>
        <end position="25"/>
    </location>
</feature>
<dbReference type="RefSeq" id="WP_338180572.1">
    <property type="nucleotide sequence ID" value="NZ_JAEKNQ010000044.1"/>
</dbReference>
<keyword evidence="2" id="KW-1003">Cell membrane</keyword>
<evidence type="ECO:0000313" key="8">
    <source>
        <dbReference type="Proteomes" id="UP000620075"/>
    </source>
</evidence>
<proteinExistence type="predicted"/>
<feature type="transmembrane region" description="Helical" evidence="6">
    <location>
        <begin position="76"/>
        <end position="97"/>
    </location>
</feature>
<keyword evidence="4 6" id="KW-1133">Transmembrane helix</keyword>
<dbReference type="GO" id="GO:0015658">
    <property type="term" value="F:branched-chain amino acid transmembrane transporter activity"/>
    <property type="evidence" value="ECO:0007669"/>
    <property type="project" value="InterPro"/>
</dbReference>
<dbReference type="PANTHER" id="PTHR30482">
    <property type="entry name" value="HIGH-AFFINITY BRANCHED-CHAIN AMINO ACID TRANSPORT SYSTEM PERMEASE"/>
    <property type="match status" value="1"/>
</dbReference>
<dbReference type="InterPro" id="IPR001851">
    <property type="entry name" value="ABC_transp_permease"/>
</dbReference>
<evidence type="ECO:0000256" key="6">
    <source>
        <dbReference type="SAM" id="Phobius"/>
    </source>
</evidence>
<evidence type="ECO:0000256" key="5">
    <source>
        <dbReference type="ARBA" id="ARBA00023136"/>
    </source>
</evidence>
<evidence type="ECO:0000256" key="2">
    <source>
        <dbReference type="ARBA" id="ARBA00022475"/>
    </source>
</evidence>
<name>A0A934KFN2_9BACT</name>